<organism evidence="1 2">
    <name type="scientific">Hypsizygus marmoreus</name>
    <name type="common">White beech mushroom</name>
    <name type="synonym">Agaricus marmoreus</name>
    <dbReference type="NCBI Taxonomy" id="39966"/>
    <lineage>
        <taxon>Eukaryota</taxon>
        <taxon>Fungi</taxon>
        <taxon>Dikarya</taxon>
        <taxon>Basidiomycota</taxon>
        <taxon>Agaricomycotina</taxon>
        <taxon>Agaricomycetes</taxon>
        <taxon>Agaricomycetidae</taxon>
        <taxon>Agaricales</taxon>
        <taxon>Tricholomatineae</taxon>
        <taxon>Lyophyllaceae</taxon>
        <taxon>Hypsizygus</taxon>
    </lineage>
</organism>
<keyword evidence="2" id="KW-1185">Reference proteome</keyword>
<protein>
    <recommendedName>
        <fullName evidence="3">F-box domain-containing protein</fullName>
    </recommendedName>
</protein>
<evidence type="ECO:0000313" key="1">
    <source>
        <dbReference type="EMBL" id="RDB15525.1"/>
    </source>
</evidence>
<dbReference type="SUPFAM" id="SSF52047">
    <property type="entry name" value="RNI-like"/>
    <property type="match status" value="1"/>
</dbReference>
<reference evidence="1" key="1">
    <citation type="submission" date="2018-04" db="EMBL/GenBank/DDBJ databases">
        <title>Whole genome sequencing of Hypsizygus marmoreus.</title>
        <authorList>
            <person name="Choi I.-G."/>
            <person name="Min B."/>
            <person name="Kim J.-G."/>
            <person name="Kim S."/>
            <person name="Oh Y.-L."/>
            <person name="Kong W.-S."/>
            <person name="Park H."/>
            <person name="Jeong J."/>
            <person name="Song E.-S."/>
        </authorList>
    </citation>
    <scope>NUCLEOTIDE SEQUENCE [LARGE SCALE GENOMIC DNA]</scope>
    <source>
        <strain evidence="1">51987-8</strain>
    </source>
</reference>
<dbReference type="InterPro" id="IPR032675">
    <property type="entry name" value="LRR_dom_sf"/>
</dbReference>
<dbReference type="EMBL" id="LUEZ02000158">
    <property type="protein sequence ID" value="RDB15525.1"/>
    <property type="molecule type" value="Genomic_DNA"/>
</dbReference>
<dbReference type="OrthoDB" id="2788229at2759"/>
<dbReference type="InParanoid" id="A0A369J536"/>
<dbReference type="Gene3D" id="3.80.10.10">
    <property type="entry name" value="Ribonuclease Inhibitor"/>
    <property type="match status" value="1"/>
</dbReference>
<proteinExistence type="predicted"/>
<evidence type="ECO:0000313" key="2">
    <source>
        <dbReference type="Proteomes" id="UP000076154"/>
    </source>
</evidence>
<sequence>MEDDSISTGARRTELPNEVIHIIIDQLQDEESYLKMCSLVSKQFVSRAQKHLFCTIELLFPQRFTHHPARALLDIFDINPSLARHVENLDIVDYFEGVWDSRRQEYHKMVDEILPRLFRHFLCLRSFSLVGAPALTRSVTSTDRKHLHDLSPHLMSALFQMFRSNKVTDIALESITNFPMDHLASTCPHLQRLSLESLDSFSSLDTAVLYGNLVEIQTQAANRGLQALKFDDGSALAAQKLCEGASRPGSCLTLAHLQSLVLHGHSESMREAAAQIIVDAASFLEEFHWDHNFHVVFADFHSTPIDLGVTMNLRVLRWAGVHAGDEQPDHLYWIYESLSGIQEHNRLEEIVIVLFCHLSDIQESEWGESADWAASFDSLLASPKFGFLRRVVIFVDFSNIEDRDPLPTEEYVRIDKCLEDRLPLLRERGVLSIDWIVSDGSEGGLAIAERMLDHQEE</sequence>
<dbReference type="AlphaFoldDB" id="A0A369J536"/>
<name>A0A369J536_HYPMA</name>
<comment type="caution">
    <text evidence="1">The sequence shown here is derived from an EMBL/GenBank/DDBJ whole genome shotgun (WGS) entry which is preliminary data.</text>
</comment>
<dbReference type="Proteomes" id="UP000076154">
    <property type="component" value="Unassembled WGS sequence"/>
</dbReference>
<gene>
    <name evidence="1" type="ORF">Hypma_004265</name>
</gene>
<accession>A0A369J536</accession>
<evidence type="ECO:0008006" key="3">
    <source>
        <dbReference type="Google" id="ProtNLM"/>
    </source>
</evidence>